<evidence type="ECO:0000256" key="5">
    <source>
        <dbReference type="ARBA" id="ARBA00022801"/>
    </source>
</evidence>
<reference evidence="7" key="1">
    <citation type="submission" date="2017-09" db="EMBL/GenBank/DDBJ databases">
        <title>Depth-based differentiation of microbial function through sediment-hosted aquifers and enrichment of novel symbionts in the deep terrestrial subsurface.</title>
        <authorList>
            <person name="Probst A.J."/>
            <person name="Ladd B."/>
            <person name="Jarett J.K."/>
            <person name="Geller-Mcgrath D.E."/>
            <person name="Sieber C.M.K."/>
            <person name="Emerson J.B."/>
            <person name="Anantharaman K."/>
            <person name="Thomas B.C."/>
            <person name="Malmstrom R."/>
            <person name="Stieglmeier M."/>
            <person name="Klingl A."/>
            <person name="Woyke T."/>
            <person name="Ryan C.M."/>
            <person name="Banfield J.F."/>
        </authorList>
    </citation>
    <scope>NUCLEOTIDE SEQUENCE [LARGE SCALE GENOMIC DNA]</scope>
</reference>
<dbReference type="GO" id="GO:0016787">
    <property type="term" value="F:hydrolase activity"/>
    <property type="evidence" value="ECO:0007669"/>
    <property type="project" value="UniProtKB-KW"/>
</dbReference>
<keyword evidence="3" id="KW-0540">Nuclease</keyword>
<dbReference type="EMBL" id="PFMR01000034">
    <property type="protein sequence ID" value="PIZ18120.1"/>
    <property type="molecule type" value="Genomic_DNA"/>
</dbReference>
<name>A0A2M7SF62_9BACT</name>
<dbReference type="Proteomes" id="UP000229307">
    <property type="component" value="Unassembled WGS sequence"/>
</dbReference>
<dbReference type="AlphaFoldDB" id="A0A2M7SF62"/>
<evidence type="ECO:0000256" key="4">
    <source>
        <dbReference type="ARBA" id="ARBA00022741"/>
    </source>
</evidence>
<dbReference type="GO" id="GO:0004540">
    <property type="term" value="F:RNA nuclease activity"/>
    <property type="evidence" value="ECO:0007669"/>
    <property type="project" value="InterPro"/>
</dbReference>
<dbReference type="Pfam" id="PF01934">
    <property type="entry name" value="HepT-like"/>
    <property type="match status" value="1"/>
</dbReference>
<dbReference type="InterPro" id="IPR008201">
    <property type="entry name" value="HepT-like"/>
</dbReference>
<sequence length="114" mass="13225">MKRDISLFIRDIIYNMELAEEFIGGLTSKDLAKDHKTVYAVIRCIEIIGEAVKHVPANVKKKYPEIPWKDIAGMRDKAIHFYFGLNLEKVWLVIKNDVPKIKPMIKKVLSDLEK</sequence>
<keyword evidence="2" id="KW-1277">Toxin-antitoxin system</keyword>
<proteinExistence type="predicted"/>
<evidence type="ECO:0008006" key="8">
    <source>
        <dbReference type="Google" id="ProtNLM"/>
    </source>
</evidence>
<protein>
    <recommendedName>
        <fullName evidence="8">DUF86 domain-containing protein</fullName>
    </recommendedName>
</protein>
<evidence type="ECO:0000256" key="1">
    <source>
        <dbReference type="ARBA" id="ARBA00022553"/>
    </source>
</evidence>
<keyword evidence="1" id="KW-0597">Phosphoprotein</keyword>
<dbReference type="InterPro" id="IPR051813">
    <property type="entry name" value="HepT_RNase_toxin"/>
</dbReference>
<evidence type="ECO:0000313" key="7">
    <source>
        <dbReference type="Proteomes" id="UP000229307"/>
    </source>
</evidence>
<dbReference type="PANTHER" id="PTHR34139:SF1">
    <property type="entry name" value="RNASE MJ1380-RELATED"/>
    <property type="match status" value="1"/>
</dbReference>
<gene>
    <name evidence="6" type="ORF">COY52_01115</name>
</gene>
<dbReference type="GO" id="GO:0110001">
    <property type="term" value="C:toxin-antitoxin complex"/>
    <property type="evidence" value="ECO:0007669"/>
    <property type="project" value="InterPro"/>
</dbReference>
<keyword evidence="5" id="KW-0378">Hydrolase</keyword>
<comment type="caution">
    <text evidence="6">The sequence shown here is derived from an EMBL/GenBank/DDBJ whole genome shotgun (WGS) entry which is preliminary data.</text>
</comment>
<evidence type="ECO:0000313" key="6">
    <source>
        <dbReference type="EMBL" id="PIZ18120.1"/>
    </source>
</evidence>
<dbReference type="GO" id="GO:0000166">
    <property type="term" value="F:nucleotide binding"/>
    <property type="evidence" value="ECO:0007669"/>
    <property type="project" value="UniProtKB-KW"/>
</dbReference>
<organism evidence="6 7">
    <name type="scientific">Candidatus Desantisbacteria bacterium CG_4_10_14_0_8_um_filter_48_22</name>
    <dbReference type="NCBI Taxonomy" id="1974543"/>
    <lineage>
        <taxon>Bacteria</taxon>
        <taxon>Candidatus Desantisiibacteriota</taxon>
    </lineage>
</organism>
<accession>A0A2M7SF62</accession>
<keyword evidence="4" id="KW-0547">Nucleotide-binding</keyword>
<dbReference type="PANTHER" id="PTHR34139">
    <property type="entry name" value="UPF0331 PROTEIN MJ0127"/>
    <property type="match status" value="1"/>
</dbReference>
<evidence type="ECO:0000256" key="3">
    <source>
        <dbReference type="ARBA" id="ARBA00022722"/>
    </source>
</evidence>
<evidence type="ECO:0000256" key="2">
    <source>
        <dbReference type="ARBA" id="ARBA00022649"/>
    </source>
</evidence>